<evidence type="ECO:0000256" key="1">
    <source>
        <dbReference type="ARBA" id="ARBA00006658"/>
    </source>
</evidence>
<gene>
    <name evidence="3" type="ORF">OBRU01_22252</name>
</gene>
<evidence type="ECO:0000313" key="4">
    <source>
        <dbReference type="Proteomes" id="UP000037510"/>
    </source>
</evidence>
<dbReference type="Proteomes" id="UP000037510">
    <property type="component" value="Unassembled WGS sequence"/>
</dbReference>
<proteinExistence type="inferred from homology"/>
<comment type="similarity">
    <text evidence="1">Belongs to the TIP41 family.</text>
</comment>
<dbReference type="PANTHER" id="PTHR21021">
    <property type="entry name" value="GAF/PUTATIVE CYTOSKELETAL PROTEIN"/>
    <property type="match status" value="1"/>
</dbReference>
<sequence length="199" mass="22682">MFNVEELRIDSGRFATNSKSIEFGPWHISYDVSCILPSVCSTKVVCERNDDQFCQFCIYSKELTIPHFPDMVFPNNILKLTHKNGAQICFNPLDALKCVSSTVKAIEVSCAEAWQETRPDADKIKKSFDWTFSTNYKGTLTDSIVEEPTDEPINFDLLKKKDQILFYHDLTLFEDELHDHGISKLSLNGIIAPACDYLI</sequence>
<dbReference type="Pfam" id="PF04176">
    <property type="entry name" value="TIP41"/>
    <property type="match status" value="1"/>
</dbReference>
<evidence type="ECO:0000256" key="2">
    <source>
        <dbReference type="ARBA" id="ARBA00018951"/>
    </source>
</evidence>
<dbReference type="STRING" id="104452.A0A0L7KSV4"/>
<name>A0A0L7KSV4_OPEBR</name>
<comment type="caution">
    <text evidence="3">The sequence shown here is derived from an EMBL/GenBank/DDBJ whole genome shotgun (WGS) entry which is preliminary data.</text>
</comment>
<protein>
    <recommendedName>
        <fullName evidence="2">TIP41-like protein</fullName>
    </recommendedName>
</protein>
<dbReference type="EMBL" id="JTDY01006305">
    <property type="protein sequence ID" value="KOB66119.1"/>
    <property type="molecule type" value="Genomic_DNA"/>
</dbReference>
<dbReference type="InterPro" id="IPR007303">
    <property type="entry name" value="TIP41-like"/>
</dbReference>
<accession>A0A0L7KSV4</accession>
<keyword evidence="4" id="KW-1185">Reference proteome</keyword>
<organism evidence="3 4">
    <name type="scientific">Operophtera brumata</name>
    <name type="common">Winter moth</name>
    <name type="synonym">Phalaena brumata</name>
    <dbReference type="NCBI Taxonomy" id="104452"/>
    <lineage>
        <taxon>Eukaryota</taxon>
        <taxon>Metazoa</taxon>
        <taxon>Ecdysozoa</taxon>
        <taxon>Arthropoda</taxon>
        <taxon>Hexapoda</taxon>
        <taxon>Insecta</taxon>
        <taxon>Pterygota</taxon>
        <taxon>Neoptera</taxon>
        <taxon>Endopterygota</taxon>
        <taxon>Lepidoptera</taxon>
        <taxon>Glossata</taxon>
        <taxon>Ditrysia</taxon>
        <taxon>Geometroidea</taxon>
        <taxon>Geometridae</taxon>
        <taxon>Larentiinae</taxon>
        <taxon>Operophtera</taxon>
    </lineage>
</organism>
<dbReference type="GO" id="GO:0005829">
    <property type="term" value="C:cytosol"/>
    <property type="evidence" value="ECO:0007669"/>
    <property type="project" value="TreeGrafter"/>
</dbReference>
<reference evidence="3 4" key="1">
    <citation type="journal article" date="2015" name="Genome Biol. Evol.">
        <title>The genome of winter moth (Operophtera brumata) provides a genomic perspective on sexual dimorphism and phenology.</title>
        <authorList>
            <person name="Derks M.F."/>
            <person name="Smit S."/>
            <person name="Salis L."/>
            <person name="Schijlen E."/>
            <person name="Bossers A."/>
            <person name="Mateman C."/>
            <person name="Pijl A.S."/>
            <person name="de Ridder D."/>
            <person name="Groenen M.A."/>
            <person name="Visser M.E."/>
            <person name="Megens H.J."/>
        </authorList>
    </citation>
    <scope>NUCLEOTIDE SEQUENCE [LARGE SCALE GENOMIC DNA]</scope>
    <source>
        <strain evidence="3">WM2013NL</strain>
        <tissue evidence="3">Head and thorax</tissue>
    </source>
</reference>
<dbReference type="GO" id="GO:0031929">
    <property type="term" value="P:TOR signaling"/>
    <property type="evidence" value="ECO:0007669"/>
    <property type="project" value="TreeGrafter"/>
</dbReference>
<dbReference type="PANTHER" id="PTHR21021:SF16">
    <property type="entry name" value="TIP41-LIKE PROTEIN"/>
    <property type="match status" value="1"/>
</dbReference>
<dbReference type="AlphaFoldDB" id="A0A0L7KSV4"/>
<dbReference type="InterPro" id="IPR051330">
    <property type="entry name" value="Phosphatase_reg/MetRdx"/>
</dbReference>
<evidence type="ECO:0000313" key="3">
    <source>
        <dbReference type="EMBL" id="KOB66119.1"/>
    </source>
</evidence>